<dbReference type="PANTHER" id="PTHR10429:SF0">
    <property type="entry name" value="DNA-3-METHYLADENINE GLYCOSYLASE"/>
    <property type="match status" value="1"/>
</dbReference>
<evidence type="ECO:0000256" key="9">
    <source>
        <dbReference type="ARBA" id="ARBA00066187"/>
    </source>
</evidence>
<evidence type="ECO:0000256" key="8">
    <source>
        <dbReference type="ARBA" id="ARBA00033426"/>
    </source>
</evidence>
<dbReference type="GO" id="GO:0006284">
    <property type="term" value="P:base-excision repair"/>
    <property type="evidence" value="ECO:0007669"/>
    <property type="project" value="InterPro"/>
</dbReference>
<dbReference type="Pfam" id="PF02245">
    <property type="entry name" value="Pur_DNA_glyco"/>
    <property type="match status" value="1"/>
</dbReference>
<comment type="similarity">
    <text evidence="3">Belongs to the DNA glycosylase MPG family.</text>
</comment>
<comment type="function">
    <text evidence="2">Hydrolysis of the deoxyribose N-glycosidic bond to excise 3-methyladenine, and 7-methylguanine from the damaged DNA polymer formed by alkylation lesions.</text>
</comment>
<accession>A0A1W0WEV4</accession>
<dbReference type="EC" id="3.2.2.21" evidence="4"/>
<dbReference type="GO" id="GO:0003905">
    <property type="term" value="F:alkylbase DNA N-glycosylase activity"/>
    <property type="evidence" value="ECO:0007669"/>
    <property type="project" value="UniProtKB-EC"/>
</dbReference>
<evidence type="ECO:0000313" key="16">
    <source>
        <dbReference type="Proteomes" id="UP000192578"/>
    </source>
</evidence>
<keyword evidence="7" id="KW-0234">DNA repair</keyword>
<keyword evidence="6" id="KW-0378">Hydrolase</keyword>
<comment type="subunit">
    <text evidence="9">Binds MBD1. Binds SSBP1.</text>
</comment>
<protein>
    <recommendedName>
        <fullName evidence="10">DNA-3-methyladenine glycosylase</fullName>
        <ecNumber evidence="4">3.2.2.21</ecNumber>
    </recommendedName>
    <alternativeName>
        <fullName evidence="11">3-alkyladenine DNA glycosylase</fullName>
    </alternativeName>
    <alternativeName>
        <fullName evidence="8">3-methyladenine DNA glycosidase</fullName>
    </alternativeName>
    <alternativeName>
        <fullName evidence="13">ADPG</fullName>
    </alternativeName>
    <alternativeName>
        <fullName evidence="12">N-methylpurine-DNA glycosylase</fullName>
    </alternativeName>
</protein>
<evidence type="ECO:0000256" key="14">
    <source>
        <dbReference type="SAM" id="MobiDB-lite"/>
    </source>
</evidence>
<comment type="caution">
    <text evidence="15">The sequence shown here is derived from an EMBL/GenBank/DDBJ whole genome shotgun (WGS) entry which is preliminary data.</text>
</comment>
<dbReference type="InterPro" id="IPR036995">
    <property type="entry name" value="MPG_sf"/>
</dbReference>
<proteinExistence type="inferred from homology"/>
<dbReference type="PANTHER" id="PTHR10429">
    <property type="entry name" value="DNA-3-METHYLADENINE GLYCOSYLASE"/>
    <property type="match status" value="1"/>
</dbReference>
<evidence type="ECO:0000256" key="10">
    <source>
        <dbReference type="ARBA" id="ARBA00068926"/>
    </source>
</evidence>
<dbReference type="EMBL" id="MTYJ01000118">
    <property type="protein sequence ID" value="OQV13712.1"/>
    <property type="molecule type" value="Genomic_DNA"/>
</dbReference>
<evidence type="ECO:0000256" key="1">
    <source>
        <dbReference type="ARBA" id="ARBA00000086"/>
    </source>
</evidence>
<reference evidence="16" key="1">
    <citation type="submission" date="2017-01" db="EMBL/GenBank/DDBJ databases">
        <title>Comparative genomics of anhydrobiosis in the tardigrade Hypsibius dujardini.</title>
        <authorList>
            <person name="Yoshida Y."/>
            <person name="Koutsovoulos G."/>
            <person name="Laetsch D."/>
            <person name="Stevens L."/>
            <person name="Kumar S."/>
            <person name="Horikawa D."/>
            <person name="Ishino K."/>
            <person name="Komine S."/>
            <person name="Tomita M."/>
            <person name="Blaxter M."/>
            <person name="Arakawa K."/>
        </authorList>
    </citation>
    <scope>NUCLEOTIDE SEQUENCE [LARGE SCALE GENOMIC DNA]</scope>
    <source>
        <strain evidence="16">Z151</strain>
    </source>
</reference>
<sequence>MKSARTVRTTTQKCVRDSAVRLKVEEAVREEVSAVYQSSPVEIARSPSVVLGSDFYNQTVHSLAKALLGKVVVREVKDGVRLKGRIVETEAYPGSTDPASHTYRGKTERNAAMFERAGTAYVYIIYGMYHCLNISSPEEGAGVLIRALQPLTGIETMRIFRKGGATLKQTDLCNGPGRLCQAFSITKTTFDKHDLHAGEALWLEDDSAGPSEFTIVESPRIGINPKSHDAESVRRPWRYYIMGCPDVSKKDKVAELVHGSTVSTVRAASGGSSSRGRRKTLDWALQQ</sequence>
<dbReference type="SUPFAM" id="SSF50486">
    <property type="entry name" value="FMT C-terminal domain-like"/>
    <property type="match status" value="1"/>
</dbReference>
<dbReference type="NCBIfam" id="TIGR00567">
    <property type="entry name" value="3mg"/>
    <property type="match status" value="1"/>
</dbReference>
<name>A0A1W0WEV4_HYPEX</name>
<evidence type="ECO:0000256" key="5">
    <source>
        <dbReference type="ARBA" id="ARBA00022763"/>
    </source>
</evidence>
<comment type="catalytic activity">
    <reaction evidence="1">
        <text>Hydrolysis of alkylated DNA, releasing 3-methyladenine, 3-methylguanine, 7-methylguanine and 7-methyladenine.</text>
        <dbReference type="EC" id="3.2.2.21"/>
    </reaction>
</comment>
<evidence type="ECO:0000256" key="12">
    <source>
        <dbReference type="ARBA" id="ARBA00078171"/>
    </source>
</evidence>
<evidence type="ECO:0000256" key="7">
    <source>
        <dbReference type="ARBA" id="ARBA00023204"/>
    </source>
</evidence>
<dbReference type="InterPro" id="IPR003180">
    <property type="entry name" value="MPG"/>
</dbReference>
<evidence type="ECO:0000313" key="15">
    <source>
        <dbReference type="EMBL" id="OQV13712.1"/>
    </source>
</evidence>
<dbReference type="CDD" id="cd00540">
    <property type="entry name" value="AAG"/>
    <property type="match status" value="1"/>
</dbReference>
<gene>
    <name evidence="15" type="ORF">BV898_12106</name>
</gene>
<dbReference type="HAMAP" id="MF_00527">
    <property type="entry name" value="3MGH"/>
    <property type="match status" value="1"/>
</dbReference>
<dbReference type="InterPro" id="IPR011034">
    <property type="entry name" value="Formyl_transferase-like_C_sf"/>
</dbReference>
<evidence type="ECO:0000256" key="11">
    <source>
        <dbReference type="ARBA" id="ARBA00076879"/>
    </source>
</evidence>
<evidence type="ECO:0000256" key="6">
    <source>
        <dbReference type="ARBA" id="ARBA00022801"/>
    </source>
</evidence>
<organism evidence="15 16">
    <name type="scientific">Hypsibius exemplaris</name>
    <name type="common">Freshwater tardigrade</name>
    <dbReference type="NCBI Taxonomy" id="2072580"/>
    <lineage>
        <taxon>Eukaryota</taxon>
        <taxon>Metazoa</taxon>
        <taxon>Ecdysozoa</taxon>
        <taxon>Tardigrada</taxon>
        <taxon>Eutardigrada</taxon>
        <taxon>Parachela</taxon>
        <taxon>Hypsibioidea</taxon>
        <taxon>Hypsibiidae</taxon>
        <taxon>Hypsibius</taxon>
    </lineage>
</organism>
<evidence type="ECO:0000256" key="13">
    <source>
        <dbReference type="ARBA" id="ARBA00082988"/>
    </source>
</evidence>
<dbReference type="GO" id="GO:0003677">
    <property type="term" value="F:DNA binding"/>
    <property type="evidence" value="ECO:0007669"/>
    <property type="project" value="InterPro"/>
</dbReference>
<dbReference type="Gene3D" id="3.10.300.10">
    <property type="entry name" value="Methylpurine-DNA glycosylase (MPG)"/>
    <property type="match status" value="1"/>
</dbReference>
<dbReference type="FunFam" id="3.10.300.10:FF:000001">
    <property type="entry name" value="Putative 3-methyladenine DNA glycosylase"/>
    <property type="match status" value="1"/>
</dbReference>
<dbReference type="Proteomes" id="UP000192578">
    <property type="component" value="Unassembled WGS sequence"/>
</dbReference>
<evidence type="ECO:0000256" key="2">
    <source>
        <dbReference type="ARBA" id="ARBA00002421"/>
    </source>
</evidence>
<keyword evidence="16" id="KW-1185">Reference proteome</keyword>
<keyword evidence="5" id="KW-0227">DNA damage</keyword>
<dbReference type="OrthoDB" id="6353017at2759"/>
<feature type="region of interest" description="Disordered" evidence="14">
    <location>
        <begin position="266"/>
        <end position="287"/>
    </location>
</feature>
<evidence type="ECO:0000256" key="3">
    <source>
        <dbReference type="ARBA" id="ARBA00009232"/>
    </source>
</evidence>
<dbReference type="AlphaFoldDB" id="A0A1W0WEV4"/>
<evidence type="ECO:0000256" key="4">
    <source>
        <dbReference type="ARBA" id="ARBA00012000"/>
    </source>
</evidence>